<dbReference type="STRING" id="1844972.A7K91_09325"/>
<accession>A0A1A5YBD5</accession>
<keyword evidence="2" id="KW-0328">Glycosyltransferase</keyword>
<dbReference type="InterPro" id="IPR001173">
    <property type="entry name" value="Glyco_trans_2-like"/>
</dbReference>
<keyword evidence="6" id="KW-1185">Reference proteome</keyword>
<dbReference type="CDD" id="cd00761">
    <property type="entry name" value="Glyco_tranf_GTA_type"/>
    <property type="match status" value="1"/>
</dbReference>
<organism evidence="5 6">
    <name type="scientific">Paenibacillus oryzae</name>
    <dbReference type="NCBI Taxonomy" id="1844972"/>
    <lineage>
        <taxon>Bacteria</taxon>
        <taxon>Bacillati</taxon>
        <taxon>Bacillota</taxon>
        <taxon>Bacilli</taxon>
        <taxon>Bacillales</taxon>
        <taxon>Paenibacillaceae</taxon>
        <taxon>Paenibacillus</taxon>
    </lineage>
</organism>
<keyword evidence="3" id="KW-0808">Transferase</keyword>
<dbReference type="Proteomes" id="UP000092024">
    <property type="component" value="Unassembled WGS sequence"/>
</dbReference>
<evidence type="ECO:0000259" key="4">
    <source>
        <dbReference type="Pfam" id="PF00535"/>
    </source>
</evidence>
<dbReference type="EMBL" id="LYPA01000076">
    <property type="protein sequence ID" value="OBR62916.1"/>
    <property type="molecule type" value="Genomic_DNA"/>
</dbReference>
<gene>
    <name evidence="5" type="ORF">A7K91_09325</name>
</gene>
<dbReference type="PANTHER" id="PTHR22916:SF51">
    <property type="entry name" value="GLYCOSYLTRANSFERASE EPSH-RELATED"/>
    <property type="match status" value="1"/>
</dbReference>
<proteinExistence type="inferred from homology"/>
<sequence>MTVKVSVVIPVYNAEPYLPRCISSLVNQTLKDCEFIFVNDGSSDGSKAIIERFGCCDKRIRVISQANGGVSSARNTGIRHARGEYVGFVDVDDYVAFDMFYNLYKAAVEEDCDIVASNFQVRQDGALIMAKYPFPTNKKLTRGYIREHVLPYMLRSDDFNTACTKLYRRELLESRGIFFPEGVKLGEDGIFNMAFLSVAESMRYLSYAGYHYCEVEGSATRNAAKSDYYQRVLEVYQAEPPSVYIEVMAPHDISRLKSIKLISNVLDNIHIYLNESSLPLGSRLRYVKGMVAHQAVRESLPYYWEEKKNVLGSYHKLLLFLLRRRSLLGIYVLTGYSRYRNRNSGGKRNENHDVCS</sequence>
<dbReference type="AlphaFoldDB" id="A0A1A5YBD5"/>
<evidence type="ECO:0000256" key="2">
    <source>
        <dbReference type="ARBA" id="ARBA00022676"/>
    </source>
</evidence>
<dbReference type="SUPFAM" id="SSF53448">
    <property type="entry name" value="Nucleotide-diphospho-sugar transferases"/>
    <property type="match status" value="1"/>
</dbReference>
<reference evidence="5 6" key="1">
    <citation type="submission" date="2016-05" db="EMBL/GenBank/DDBJ databases">
        <title>Paenibacillus oryzae. sp. nov., isolated from the rice root.</title>
        <authorList>
            <person name="Zhang J."/>
            <person name="Zhang X."/>
        </authorList>
    </citation>
    <scope>NUCLEOTIDE SEQUENCE [LARGE SCALE GENOMIC DNA]</scope>
    <source>
        <strain evidence="5 6">1DrF-4</strain>
    </source>
</reference>
<protein>
    <recommendedName>
        <fullName evidence="4">Glycosyltransferase 2-like domain-containing protein</fullName>
    </recommendedName>
</protein>
<dbReference type="PANTHER" id="PTHR22916">
    <property type="entry name" value="GLYCOSYLTRANSFERASE"/>
    <property type="match status" value="1"/>
</dbReference>
<name>A0A1A5YBD5_9BACL</name>
<dbReference type="GO" id="GO:0016757">
    <property type="term" value="F:glycosyltransferase activity"/>
    <property type="evidence" value="ECO:0007669"/>
    <property type="project" value="UniProtKB-KW"/>
</dbReference>
<feature type="domain" description="Glycosyltransferase 2-like" evidence="4">
    <location>
        <begin position="6"/>
        <end position="174"/>
    </location>
</feature>
<dbReference type="Pfam" id="PF00535">
    <property type="entry name" value="Glycos_transf_2"/>
    <property type="match status" value="1"/>
</dbReference>
<dbReference type="InterPro" id="IPR029044">
    <property type="entry name" value="Nucleotide-diphossugar_trans"/>
</dbReference>
<evidence type="ECO:0000313" key="5">
    <source>
        <dbReference type="EMBL" id="OBR62916.1"/>
    </source>
</evidence>
<comment type="caution">
    <text evidence="5">The sequence shown here is derived from an EMBL/GenBank/DDBJ whole genome shotgun (WGS) entry which is preliminary data.</text>
</comment>
<evidence type="ECO:0000256" key="1">
    <source>
        <dbReference type="ARBA" id="ARBA00006739"/>
    </source>
</evidence>
<evidence type="ECO:0000256" key="3">
    <source>
        <dbReference type="ARBA" id="ARBA00022679"/>
    </source>
</evidence>
<comment type="similarity">
    <text evidence="1">Belongs to the glycosyltransferase 2 family.</text>
</comment>
<evidence type="ECO:0000313" key="6">
    <source>
        <dbReference type="Proteomes" id="UP000092024"/>
    </source>
</evidence>
<dbReference type="RefSeq" id="WP_068686799.1">
    <property type="nucleotide sequence ID" value="NZ_LYPA01000076.1"/>
</dbReference>
<dbReference type="Gene3D" id="3.90.550.10">
    <property type="entry name" value="Spore Coat Polysaccharide Biosynthesis Protein SpsA, Chain A"/>
    <property type="match status" value="1"/>
</dbReference>